<dbReference type="EMBL" id="VUNI01000025">
    <property type="protein sequence ID" value="MST75759.1"/>
    <property type="molecule type" value="Genomic_DNA"/>
</dbReference>
<keyword evidence="2" id="KW-1185">Reference proteome</keyword>
<sequence length="100" mass="12031">MHGIERVEIEELKQINLKEYLLQYDRASYRVRNNGTIVKKDKSHIVIYDDHSYQFNTTTKAYKDNIGTLQVLYGWGFMEAVNHLRNYRDKKEIPKFNLFD</sequence>
<proteinExistence type="predicted"/>
<comment type="caution">
    <text evidence="1">The sequence shown here is derived from an EMBL/GenBank/DDBJ whole genome shotgun (WGS) entry which is preliminary data.</text>
</comment>
<evidence type="ECO:0000313" key="2">
    <source>
        <dbReference type="Proteomes" id="UP000474024"/>
    </source>
</evidence>
<accession>A0A6L5YUZ3</accession>
<gene>
    <name evidence="1" type="ORF">FYJ75_12290</name>
</gene>
<protein>
    <submittedName>
        <fullName evidence="1">Uncharacterized protein</fullName>
    </submittedName>
</protein>
<evidence type="ECO:0000313" key="1">
    <source>
        <dbReference type="EMBL" id="MST75759.1"/>
    </source>
</evidence>
<name>A0A6L5YUZ3_9FIRM</name>
<dbReference type="RefSeq" id="WP_154430730.1">
    <property type="nucleotide sequence ID" value="NZ_VUNI01000025.1"/>
</dbReference>
<dbReference type="Proteomes" id="UP000474024">
    <property type="component" value="Unassembled WGS sequence"/>
</dbReference>
<reference evidence="1 2" key="1">
    <citation type="submission" date="2019-08" db="EMBL/GenBank/DDBJ databases">
        <title>In-depth cultivation of the pig gut microbiome towards novel bacterial diversity and tailored functional studies.</title>
        <authorList>
            <person name="Wylensek D."/>
            <person name="Hitch T.C.A."/>
            <person name="Clavel T."/>
        </authorList>
    </citation>
    <scope>NUCLEOTIDE SEQUENCE [LARGE SCALE GENOMIC DNA]</scope>
    <source>
        <strain evidence="1 2">MUC/MUC-530-WT-4D</strain>
    </source>
</reference>
<organism evidence="1 2">
    <name type="scientific">Roseburia porci</name>
    <dbReference type="NCBI Taxonomy" id="2605790"/>
    <lineage>
        <taxon>Bacteria</taxon>
        <taxon>Bacillati</taxon>
        <taxon>Bacillota</taxon>
        <taxon>Clostridia</taxon>
        <taxon>Lachnospirales</taxon>
        <taxon>Lachnospiraceae</taxon>
        <taxon>Roseburia</taxon>
    </lineage>
</organism>
<dbReference type="AlphaFoldDB" id="A0A6L5YUZ3"/>